<feature type="compositionally biased region" description="Basic and acidic residues" evidence="1">
    <location>
        <begin position="16"/>
        <end position="30"/>
    </location>
</feature>
<reference evidence="3" key="1">
    <citation type="journal article" date="2015" name="PLoS Genet.">
        <title>Genome Sequence and Transcriptome Analyses of Chrysochromulina tobin: Metabolic Tools for Enhanced Algal Fitness in the Prominent Order Prymnesiales (Haptophyceae).</title>
        <authorList>
            <person name="Hovde B.T."/>
            <person name="Deodato C.R."/>
            <person name="Hunsperger H.M."/>
            <person name="Ryken S.A."/>
            <person name="Yost W."/>
            <person name="Jha R.K."/>
            <person name="Patterson J."/>
            <person name="Monnat R.J. Jr."/>
            <person name="Barlow S.B."/>
            <person name="Starkenburg S.R."/>
            <person name="Cattolico R.A."/>
        </authorList>
    </citation>
    <scope>NUCLEOTIDE SEQUENCE</scope>
    <source>
        <strain evidence="3">CCMP291</strain>
    </source>
</reference>
<feature type="compositionally biased region" description="Basic and acidic residues" evidence="1">
    <location>
        <begin position="279"/>
        <end position="360"/>
    </location>
</feature>
<feature type="region of interest" description="Disordered" evidence="1">
    <location>
        <begin position="16"/>
        <end position="36"/>
    </location>
</feature>
<evidence type="ECO:0000256" key="1">
    <source>
        <dbReference type="SAM" id="MobiDB-lite"/>
    </source>
</evidence>
<proteinExistence type="predicted"/>
<organism evidence="2 3">
    <name type="scientific">Chrysochromulina tobinii</name>
    <dbReference type="NCBI Taxonomy" id="1460289"/>
    <lineage>
        <taxon>Eukaryota</taxon>
        <taxon>Haptista</taxon>
        <taxon>Haptophyta</taxon>
        <taxon>Prymnesiophyceae</taxon>
        <taxon>Prymnesiales</taxon>
        <taxon>Chrysochromulinaceae</taxon>
        <taxon>Chrysochromulina</taxon>
    </lineage>
</organism>
<comment type="caution">
    <text evidence="2">The sequence shown here is derived from an EMBL/GenBank/DDBJ whole genome shotgun (WGS) entry which is preliminary data.</text>
</comment>
<dbReference type="AlphaFoldDB" id="A0A0M0JZ67"/>
<gene>
    <name evidence="2" type="ORF">Ctob_008496</name>
</gene>
<protein>
    <submittedName>
        <fullName evidence="2">Leukocyte receptor cluster member</fullName>
    </submittedName>
</protein>
<feature type="region of interest" description="Disordered" evidence="1">
    <location>
        <begin position="66"/>
        <end position="99"/>
    </location>
</feature>
<dbReference type="Proteomes" id="UP000037460">
    <property type="component" value="Unassembled WGS sequence"/>
</dbReference>
<feature type="region of interest" description="Disordered" evidence="1">
    <location>
        <begin position="249"/>
        <end position="360"/>
    </location>
</feature>
<accession>A0A0M0JZ67</accession>
<keyword evidence="2" id="KW-0675">Receptor</keyword>
<sequence length="360" mass="40229">MGFVKEQREVVRVAQREKAEREVNMERERAAASAANDAAERRAAMAARFAERSAIADLPSATIAPPRRFIKGRSAAGAGEGLEDDDNDEDFEDGDASSSAAAAVAAAEAMIENTPVVMTAGGTADAAATVAACGADRIPVGVPSASAAASALRPGAPMLTAPLDAGTEREMAARAQLGLGQRSIPKAEEGVATSVSYEKAPPPHLWPPGLKRWVEKCFAGCRTSLERAAMQKQVKACVDEAASRGEFHTKDWEREPLPKRDTSHDRKRERLYGETPTFLEKERADKERSDKERGDDKERERRDERYRRDEHVHERRDERRDRRDDYGDRRGGDYGNRRDDWRGRERDPRERDRDRRDRRY</sequence>
<keyword evidence="3" id="KW-1185">Reference proteome</keyword>
<dbReference type="EMBL" id="JWZX01001978">
    <property type="protein sequence ID" value="KOO31612.1"/>
    <property type="molecule type" value="Genomic_DNA"/>
</dbReference>
<evidence type="ECO:0000313" key="2">
    <source>
        <dbReference type="EMBL" id="KOO31612.1"/>
    </source>
</evidence>
<feature type="compositionally biased region" description="Acidic residues" evidence="1">
    <location>
        <begin position="81"/>
        <end position="95"/>
    </location>
</feature>
<name>A0A0M0JZ67_9EUKA</name>
<feature type="compositionally biased region" description="Basic and acidic residues" evidence="1">
    <location>
        <begin position="249"/>
        <end position="272"/>
    </location>
</feature>
<evidence type="ECO:0000313" key="3">
    <source>
        <dbReference type="Proteomes" id="UP000037460"/>
    </source>
</evidence>